<protein>
    <recommendedName>
        <fullName evidence="8">Glycine dehydrogenase (decarboxylating)</fullName>
        <ecNumber evidence="8">1.4.4.2</ecNumber>
    </recommendedName>
    <alternativeName>
        <fullName evidence="8">Glycine cleavage system P-protein</fullName>
    </alternativeName>
    <alternativeName>
        <fullName evidence="8">Glycine decarboxylase</fullName>
    </alternativeName>
    <alternativeName>
        <fullName evidence="8">Glycine dehydrogenase (aminomethyl-transferring)</fullName>
    </alternativeName>
</protein>
<dbReference type="GO" id="GO:0005829">
    <property type="term" value="C:cytosol"/>
    <property type="evidence" value="ECO:0007669"/>
    <property type="project" value="TreeGrafter"/>
</dbReference>
<dbReference type="AlphaFoldDB" id="A0A1H8CZU0"/>
<comment type="function">
    <text evidence="2 8">The glycine cleavage system catalyzes the degradation of glycine. The P protein binds the alpha-amino group of glycine through its pyridoxal phosphate cofactor; CO(2) is released and the remaining methylamine moiety is then transferred to the lipoamide cofactor of the H protein.</text>
</comment>
<dbReference type="Proteomes" id="UP000182719">
    <property type="component" value="Unassembled WGS sequence"/>
</dbReference>
<feature type="domain" description="Glycine cleavage system P-protein N-terminal" evidence="10">
    <location>
        <begin position="14"/>
        <end position="439"/>
    </location>
</feature>
<dbReference type="InterPro" id="IPR015421">
    <property type="entry name" value="PyrdxlP-dep_Trfase_major"/>
</dbReference>
<name>A0A1H8CZU0_STIAU</name>
<dbReference type="NCBIfam" id="TIGR00461">
    <property type="entry name" value="gcvP"/>
    <property type="match status" value="1"/>
</dbReference>
<dbReference type="PANTHER" id="PTHR11773:SF1">
    <property type="entry name" value="GLYCINE DEHYDROGENASE (DECARBOXYLATING), MITOCHONDRIAL"/>
    <property type="match status" value="1"/>
</dbReference>
<evidence type="ECO:0000256" key="4">
    <source>
        <dbReference type="ARBA" id="ARBA00011690"/>
    </source>
</evidence>
<evidence type="ECO:0000256" key="9">
    <source>
        <dbReference type="PIRSR" id="PIRSR603437-50"/>
    </source>
</evidence>
<dbReference type="FunFam" id="3.40.640.10:FF:000005">
    <property type="entry name" value="Glycine dehydrogenase (decarboxylating), mitochondrial"/>
    <property type="match status" value="1"/>
</dbReference>
<dbReference type="EMBL" id="FOAP01000028">
    <property type="protein sequence ID" value="SEN00691.1"/>
    <property type="molecule type" value="Genomic_DNA"/>
</dbReference>
<evidence type="ECO:0000256" key="5">
    <source>
        <dbReference type="ARBA" id="ARBA00022898"/>
    </source>
</evidence>
<dbReference type="GO" id="GO:0005960">
    <property type="term" value="C:glycine cleavage complex"/>
    <property type="evidence" value="ECO:0007669"/>
    <property type="project" value="TreeGrafter"/>
</dbReference>
<dbReference type="GO" id="GO:0016594">
    <property type="term" value="F:glycine binding"/>
    <property type="evidence" value="ECO:0007669"/>
    <property type="project" value="TreeGrafter"/>
</dbReference>
<comment type="similarity">
    <text evidence="3 8">Belongs to the GcvP family.</text>
</comment>
<proteinExistence type="inferred from homology"/>
<dbReference type="RefSeq" id="WP_075010741.1">
    <property type="nucleotide sequence ID" value="NZ_FOAP01000028.1"/>
</dbReference>
<dbReference type="Pfam" id="PF21478">
    <property type="entry name" value="GcvP2_C"/>
    <property type="match status" value="1"/>
</dbReference>
<evidence type="ECO:0000313" key="12">
    <source>
        <dbReference type="EMBL" id="SEN00691.1"/>
    </source>
</evidence>
<dbReference type="InterPro" id="IPR049315">
    <property type="entry name" value="GDC-P_N"/>
</dbReference>
<evidence type="ECO:0000256" key="2">
    <source>
        <dbReference type="ARBA" id="ARBA00003788"/>
    </source>
</evidence>
<dbReference type="FunFam" id="3.90.1150.10:FF:000007">
    <property type="entry name" value="Glycine dehydrogenase (decarboxylating), mitochondrial"/>
    <property type="match status" value="1"/>
</dbReference>
<reference evidence="13" key="1">
    <citation type="submission" date="2016-10" db="EMBL/GenBank/DDBJ databases">
        <authorList>
            <person name="Varghese N."/>
            <person name="Submissions S."/>
        </authorList>
    </citation>
    <scope>NUCLEOTIDE SEQUENCE [LARGE SCALE GENOMIC DNA]</scope>
    <source>
        <strain evidence="13">DSM 17044</strain>
    </source>
</reference>
<keyword evidence="5 8" id="KW-0663">Pyridoxal phosphate</keyword>
<dbReference type="GO" id="GO:0019464">
    <property type="term" value="P:glycine decarboxylation via glycine cleavage system"/>
    <property type="evidence" value="ECO:0007669"/>
    <property type="project" value="UniProtKB-UniRule"/>
</dbReference>
<dbReference type="NCBIfam" id="NF003346">
    <property type="entry name" value="PRK04366.1"/>
    <property type="match status" value="1"/>
</dbReference>
<evidence type="ECO:0000256" key="1">
    <source>
        <dbReference type="ARBA" id="ARBA00001933"/>
    </source>
</evidence>
<dbReference type="GO" id="GO:0030170">
    <property type="term" value="F:pyridoxal phosphate binding"/>
    <property type="evidence" value="ECO:0007669"/>
    <property type="project" value="TreeGrafter"/>
</dbReference>
<evidence type="ECO:0000259" key="11">
    <source>
        <dbReference type="Pfam" id="PF21478"/>
    </source>
</evidence>
<evidence type="ECO:0000256" key="6">
    <source>
        <dbReference type="ARBA" id="ARBA00023002"/>
    </source>
</evidence>
<dbReference type="SUPFAM" id="SSF53383">
    <property type="entry name" value="PLP-dependent transferases"/>
    <property type="match status" value="2"/>
</dbReference>
<keyword evidence="6 8" id="KW-0560">Oxidoreductase</keyword>
<dbReference type="FunFam" id="3.40.640.10:FF:000007">
    <property type="entry name" value="glycine dehydrogenase (Decarboxylating), mitochondrial"/>
    <property type="match status" value="1"/>
</dbReference>
<dbReference type="InterPro" id="IPR015422">
    <property type="entry name" value="PyrdxlP-dep_Trfase_small"/>
</dbReference>
<feature type="modified residue" description="N6-(pyridoxal phosphate)lysine" evidence="8 9">
    <location>
        <position position="705"/>
    </location>
</feature>
<comment type="cofactor">
    <cofactor evidence="1 8 9">
        <name>pyridoxal 5'-phosphate</name>
        <dbReference type="ChEBI" id="CHEBI:597326"/>
    </cofactor>
</comment>
<gene>
    <name evidence="8" type="primary">gcvP</name>
    <name evidence="12" type="ORF">SAMN05444354_12827</name>
</gene>
<dbReference type="Gene3D" id="3.90.1150.10">
    <property type="entry name" value="Aspartate Aminotransferase, domain 1"/>
    <property type="match status" value="2"/>
</dbReference>
<accession>A0A1H8CZU0</accession>
<sequence length="964" mass="104634">MSLNWKYQESFAGRHIGPDEHELKSMLEALGASSLDAFIGQVVPSAIRSPEPLRLGAAQDEHELLAVLEGIAAKNQLFKSFIGLGYFDTHTPNVILRNIFQNPGWYTQYTPYQAEIAQGRLEALLNYQTMVMDLTGLEVANASMLDEGTAAAEAMALALNVKGEKGGAFFVSDTCHPQTLDVVRTRAEPLGVEVVVGDHRTVDLASKKFFGALVQYPATDGVVHDYRAFASEVHAFGGLLIMATDLLALTLLTPPGELGADVAVGSAQRFGVPMGYGGPHAAFFATKSAYTRLMPGRLIGVSEDAQGRRALRMALQTREQHIRREKATSNICTAQVLLAVIAGMYAVYHGPKGLKAIAERVHGLTTLLAKGLEKLGHKPKHAEFFDTLRVELTPQQVRAVLAGAESKGLNFRRIDERSIGLSLDETTRPSDVETLLSVFGAWQSQGSSLESLGEGLVSPVQAGLQRKSAYLTHQVFNSYHSETEMLRYIRRLESRDLSLTHSMIPLGSCTMKLNATAEMIPVTWPRFGGLHPFAPTSQAAGYKVIFEQLERMLSEVTGFAGCSLQPNAGSQGEYAGLLVIRAYHQNRGQGHRDVCLIPSSAHGTNPASAVMAGYQVVVTKCDDQGNIDIADLRARADEYKDRLAALMVTYPSTHGVFEEGIKEICALIHERGGQVYMDGANLNAQVGLMKPGQLGADVCHINLHKTFCIPHGGGGPGMGPICVAQHLTKFLPGHPVITTGGGEAIGAISAAPWGSASILLISWMYMSMMGGEGLTRATKVAILNANYVAKRLDAHYPVLYRGKTGGVAHECIVDLRPLKKTAGVEVEDVAKRLMDYGFHAPTVSFPVAGTLMIEPTESESQAELDRFCEAMISIREEIREIEEGKAPRDNNVLKNAPHTARVLTAPEWNRPYSREKAAFPARWVHESKFWPAVGRLNNVLGDRKLVCSCPPMEDYLTPVPPKAA</sequence>
<evidence type="ECO:0000313" key="13">
    <source>
        <dbReference type="Proteomes" id="UP000182719"/>
    </source>
</evidence>
<evidence type="ECO:0000256" key="8">
    <source>
        <dbReference type="HAMAP-Rule" id="MF_00711"/>
    </source>
</evidence>
<dbReference type="Gene3D" id="3.40.640.10">
    <property type="entry name" value="Type I PLP-dependent aspartate aminotransferase-like (Major domain)"/>
    <property type="match status" value="2"/>
</dbReference>
<feature type="domain" description="Glycine cleavage system P-protein N-terminal" evidence="10">
    <location>
        <begin position="476"/>
        <end position="734"/>
    </location>
</feature>
<comment type="catalytic activity">
    <reaction evidence="7 8">
        <text>N(6)-[(R)-lipoyl]-L-lysyl-[glycine-cleavage complex H protein] + glycine + H(+) = N(6)-[(R)-S(8)-aminomethyldihydrolipoyl]-L-lysyl-[glycine-cleavage complex H protein] + CO2</text>
        <dbReference type="Rhea" id="RHEA:24304"/>
        <dbReference type="Rhea" id="RHEA-COMP:10494"/>
        <dbReference type="Rhea" id="RHEA-COMP:10495"/>
        <dbReference type="ChEBI" id="CHEBI:15378"/>
        <dbReference type="ChEBI" id="CHEBI:16526"/>
        <dbReference type="ChEBI" id="CHEBI:57305"/>
        <dbReference type="ChEBI" id="CHEBI:83099"/>
        <dbReference type="ChEBI" id="CHEBI:83143"/>
        <dbReference type="EC" id="1.4.4.2"/>
    </reaction>
</comment>
<feature type="domain" description="Glycine dehydrogenase C-terminal" evidence="11">
    <location>
        <begin position="777"/>
        <end position="898"/>
    </location>
</feature>
<dbReference type="InterPro" id="IPR020581">
    <property type="entry name" value="GDC_P"/>
</dbReference>
<dbReference type="CDD" id="cd00613">
    <property type="entry name" value="GDC-P"/>
    <property type="match status" value="2"/>
</dbReference>
<dbReference type="GO" id="GO:0004375">
    <property type="term" value="F:glycine dehydrogenase (decarboxylating) activity"/>
    <property type="evidence" value="ECO:0007669"/>
    <property type="project" value="UniProtKB-EC"/>
</dbReference>
<dbReference type="HAMAP" id="MF_00711">
    <property type="entry name" value="GcvP"/>
    <property type="match status" value="1"/>
</dbReference>
<evidence type="ECO:0000256" key="3">
    <source>
        <dbReference type="ARBA" id="ARBA00010756"/>
    </source>
</evidence>
<dbReference type="EC" id="1.4.4.2" evidence="8"/>
<keyword evidence="13" id="KW-1185">Reference proteome</keyword>
<evidence type="ECO:0000259" key="10">
    <source>
        <dbReference type="Pfam" id="PF02347"/>
    </source>
</evidence>
<dbReference type="PANTHER" id="PTHR11773">
    <property type="entry name" value="GLYCINE DEHYDROGENASE, DECARBOXYLATING"/>
    <property type="match status" value="1"/>
</dbReference>
<dbReference type="InterPro" id="IPR015424">
    <property type="entry name" value="PyrdxlP-dep_Trfase"/>
</dbReference>
<dbReference type="InterPro" id="IPR049316">
    <property type="entry name" value="GDC-P_C"/>
</dbReference>
<evidence type="ECO:0000256" key="7">
    <source>
        <dbReference type="ARBA" id="ARBA00049026"/>
    </source>
</evidence>
<dbReference type="Pfam" id="PF02347">
    <property type="entry name" value="GDC-P"/>
    <property type="match status" value="2"/>
</dbReference>
<dbReference type="InterPro" id="IPR003437">
    <property type="entry name" value="GcvP"/>
</dbReference>
<organism evidence="12 13">
    <name type="scientific">Stigmatella aurantiaca</name>
    <dbReference type="NCBI Taxonomy" id="41"/>
    <lineage>
        <taxon>Bacteria</taxon>
        <taxon>Pseudomonadati</taxon>
        <taxon>Myxococcota</taxon>
        <taxon>Myxococcia</taxon>
        <taxon>Myxococcales</taxon>
        <taxon>Cystobacterineae</taxon>
        <taxon>Archangiaceae</taxon>
        <taxon>Stigmatella</taxon>
    </lineage>
</organism>
<dbReference type="OrthoDB" id="9801272at2"/>
<comment type="subunit">
    <text evidence="4 8">The glycine cleavage system is composed of four proteins: P, T, L and H.</text>
</comment>